<organism evidence="2 3">
    <name type="scientific">Diaporthe vaccinii</name>
    <dbReference type="NCBI Taxonomy" id="105482"/>
    <lineage>
        <taxon>Eukaryota</taxon>
        <taxon>Fungi</taxon>
        <taxon>Dikarya</taxon>
        <taxon>Ascomycota</taxon>
        <taxon>Pezizomycotina</taxon>
        <taxon>Sordariomycetes</taxon>
        <taxon>Sordariomycetidae</taxon>
        <taxon>Diaporthales</taxon>
        <taxon>Diaporthaceae</taxon>
        <taxon>Diaporthe</taxon>
        <taxon>Diaporthe eres species complex</taxon>
    </lineage>
</organism>
<evidence type="ECO:0000256" key="1">
    <source>
        <dbReference type="SAM" id="MobiDB-lite"/>
    </source>
</evidence>
<proteinExistence type="predicted"/>
<dbReference type="Proteomes" id="UP001600888">
    <property type="component" value="Unassembled WGS sequence"/>
</dbReference>
<evidence type="ECO:0000313" key="2">
    <source>
        <dbReference type="EMBL" id="KAL2272945.1"/>
    </source>
</evidence>
<name>A0ABR4DRC3_9PEZI</name>
<feature type="region of interest" description="Disordered" evidence="1">
    <location>
        <begin position="37"/>
        <end position="96"/>
    </location>
</feature>
<gene>
    <name evidence="2" type="ORF">FJTKL_05701</name>
</gene>
<protein>
    <submittedName>
        <fullName evidence="2">Uncharacterized protein</fullName>
    </submittedName>
</protein>
<comment type="caution">
    <text evidence="2">The sequence shown here is derived from an EMBL/GenBank/DDBJ whole genome shotgun (WGS) entry which is preliminary data.</text>
</comment>
<sequence length="96" mass="10652">MWLMDESEWQSIQLDSPALFHLLASLSTARLLKSIRLSPGHTPRLPHQSSPPPSHQPNDISPHPLVKILDKPNDKPDDKRLVTPAAPAKLPPSYSP</sequence>
<dbReference type="EMBL" id="JBAWTH010000207">
    <property type="protein sequence ID" value="KAL2272945.1"/>
    <property type="molecule type" value="Genomic_DNA"/>
</dbReference>
<evidence type="ECO:0000313" key="3">
    <source>
        <dbReference type="Proteomes" id="UP001600888"/>
    </source>
</evidence>
<feature type="compositionally biased region" description="Basic and acidic residues" evidence="1">
    <location>
        <begin position="68"/>
        <end position="81"/>
    </location>
</feature>
<accession>A0ABR4DRC3</accession>
<keyword evidence="3" id="KW-1185">Reference proteome</keyword>
<reference evidence="2 3" key="1">
    <citation type="submission" date="2024-03" db="EMBL/GenBank/DDBJ databases">
        <title>A high-quality draft genome sequence of Diaporthe vaccinii, a causative agent of upright dieback and viscid rot disease in cranberry plants.</title>
        <authorList>
            <person name="Sarrasin M."/>
            <person name="Lang B.F."/>
            <person name="Burger G."/>
        </authorList>
    </citation>
    <scope>NUCLEOTIDE SEQUENCE [LARGE SCALE GENOMIC DNA]</scope>
    <source>
        <strain evidence="2 3">IS7</strain>
    </source>
</reference>